<keyword evidence="1" id="KW-0067">ATP-binding</keyword>
<reference evidence="4" key="2">
    <citation type="journal article" date="2022" name="Nat. Microbiol.">
        <title>A closed Candidatus Odinarchaeum chromosome exposes Asgard archaeal viruses.</title>
        <authorList>
            <person name="Tamarit D."/>
            <person name="Caceres E.F."/>
            <person name="Krupovic M."/>
            <person name="Nijland R."/>
            <person name="Eme L."/>
            <person name="Robinson N.P."/>
            <person name="Ettema T.J.G."/>
        </authorList>
    </citation>
    <scope>NUCLEOTIDE SEQUENCE</scope>
    <source>
        <strain evidence="4">LCB_4</strain>
    </source>
</reference>
<dbReference type="InterPro" id="IPR016188">
    <property type="entry name" value="PurM-like_N"/>
</dbReference>
<comment type="catalytic activity">
    <reaction evidence="1">
        <text>thiamine phosphate + ATP = thiamine diphosphate + ADP</text>
        <dbReference type="Rhea" id="RHEA:15913"/>
        <dbReference type="ChEBI" id="CHEBI:30616"/>
        <dbReference type="ChEBI" id="CHEBI:37575"/>
        <dbReference type="ChEBI" id="CHEBI:58937"/>
        <dbReference type="ChEBI" id="CHEBI:456216"/>
        <dbReference type="EC" id="2.7.4.16"/>
    </reaction>
</comment>
<comment type="miscellaneous">
    <text evidence="1">Reaction mechanism of ThiL seems to utilize a direct, inline transfer of the gamma-phosphate of ATP to TMP rather than a phosphorylated enzyme intermediate.</text>
</comment>
<evidence type="ECO:0000259" key="2">
    <source>
        <dbReference type="Pfam" id="PF00586"/>
    </source>
</evidence>
<dbReference type="GO" id="GO:0005524">
    <property type="term" value="F:ATP binding"/>
    <property type="evidence" value="ECO:0007669"/>
    <property type="project" value="UniProtKB-UniRule"/>
</dbReference>
<dbReference type="PANTHER" id="PTHR30270">
    <property type="entry name" value="THIAMINE-MONOPHOSPHATE KINASE"/>
    <property type="match status" value="1"/>
</dbReference>
<feature type="binding site" evidence="1">
    <location>
        <position position="36"/>
    </location>
    <ligand>
        <name>Mg(2+)</name>
        <dbReference type="ChEBI" id="CHEBI:18420"/>
        <label>4</label>
    </ligand>
</feature>
<dbReference type="PIRSF" id="PIRSF005303">
    <property type="entry name" value="Thiam_monoph_kin"/>
    <property type="match status" value="1"/>
</dbReference>
<keyword evidence="1" id="KW-0479">Metal-binding</keyword>
<dbReference type="CDD" id="cd02194">
    <property type="entry name" value="ThiL"/>
    <property type="match status" value="1"/>
</dbReference>
<dbReference type="GO" id="GO:0000287">
    <property type="term" value="F:magnesium ion binding"/>
    <property type="evidence" value="ECO:0007669"/>
    <property type="project" value="UniProtKB-UniRule"/>
</dbReference>
<feature type="binding site" evidence="1">
    <location>
        <position position="220"/>
    </location>
    <ligand>
        <name>Mg(2+)</name>
        <dbReference type="ChEBI" id="CHEBI:18420"/>
        <label>3</label>
    </ligand>
</feature>
<dbReference type="SUPFAM" id="SSF56042">
    <property type="entry name" value="PurM C-terminal domain-like"/>
    <property type="match status" value="1"/>
</dbReference>
<protein>
    <recommendedName>
        <fullName evidence="1">Thiamine-monophosphate kinase</fullName>
        <shortName evidence="1">TMP kinase</shortName>
        <shortName evidence="1">Thiamine-phosphate kinase</shortName>
        <ecNumber evidence="1">2.7.4.16</ecNumber>
    </recommendedName>
</protein>
<dbReference type="GO" id="GO:0009229">
    <property type="term" value="P:thiamine diphosphate biosynthetic process"/>
    <property type="evidence" value="ECO:0007669"/>
    <property type="project" value="UniProtKB-UniRule"/>
</dbReference>
<feature type="domain" description="PurM-like N-terminal" evidence="2">
    <location>
        <begin position="35"/>
        <end position="143"/>
    </location>
</feature>
<evidence type="ECO:0000313" key="5">
    <source>
        <dbReference type="Proteomes" id="UP000186851"/>
    </source>
</evidence>
<dbReference type="EMBL" id="CP091871">
    <property type="protein sequence ID" value="WEU40857.1"/>
    <property type="molecule type" value="Genomic_DNA"/>
</dbReference>
<feature type="binding site" evidence="1">
    <location>
        <position position="36"/>
    </location>
    <ligand>
        <name>Mg(2+)</name>
        <dbReference type="ChEBI" id="CHEBI:18420"/>
        <label>3</label>
    </ligand>
</feature>
<dbReference type="Pfam" id="PF00586">
    <property type="entry name" value="AIRS"/>
    <property type="match status" value="1"/>
</dbReference>
<feature type="binding site" evidence="1">
    <location>
        <begin position="127"/>
        <end position="128"/>
    </location>
    <ligand>
        <name>ATP</name>
        <dbReference type="ChEBI" id="CHEBI:30616"/>
    </ligand>
</feature>
<comment type="function">
    <text evidence="1">Catalyzes the ATP-dependent phosphorylation of thiamine-monophosphate (TMP) to form thiamine-pyrophosphate (TPP), the active form of vitamin B1.</text>
</comment>
<organism evidence="4 5">
    <name type="scientific">Odinarchaeota yellowstonii (strain LCB_4)</name>
    <dbReference type="NCBI Taxonomy" id="1841599"/>
    <lineage>
        <taxon>Archaea</taxon>
        <taxon>Promethearchaeati</taxon>
        <taxon>Candidatus Odinarchaeota</taxon>
        <taxon>Candidatus Odinarchaeia</taxon>
        <taxon>Candidatus Odinarchaeales</taxon>
        <taxon>Candidatus Odinarchaeaceae</taxon>
        <taxon>Candidatus Odinarchaeum</taxon>
    </lineage>
</organism>
<dbReference type="InterPro" id="IPR010918">
    <property type="entry name" value="PurM-like_C_dom"/>
</dbReference>
<keyword evidence="1 4" id="KW-0418">Kinase</keyword>
<dbReference type="SUPFAM" id="SSF55326">
    <property type="entry name" value="PurM N-terminal domain-like"/>
    <property type="match status" value="1"/>
</dbReference>
<proteinExistence type="inferred from homology"/>
<evidence type="ECO:0000256" key="1">
    <source>
        <dbReference type="HAMAP-Rule" id="MF_02128"/>
    </source>
</evidence>
<feature type="binding site" evidence="1">
    <location>
        <position position="128"/>
    </location>
    <ligand>
        <name>Mg(2+)</name>
        <dbReference type="ChEBI" id="CHEBI:18420"/>
        <label>1</label>
    </ligand>
</feature>
<dbReference type="Gene3D" id="3.90.650.10">
    <property type="entry name" value="PurM-like C-terminal domain"/>
    <property type="match status" value="1"/>
</dbReference>
<sequence length="332" mass="36323">MDKDVTVSGVGERRLVDLFMELLGESDVNLLPHPDDAVAVRFGDKLLVFKTDMFVASTDMPPKMSFYEVGWKTVIMNISDLASKGAVPLYFLSSIGMPGSFKLKDSLDLLKGIREAASEYGVKVLGGDLGECKELVVAGFLIGSSPSGRLIPRKGAEPGDMLAVTGCFGLTAAALKTFMRHLKVDVELENIFRKALFKPAAKVKEGLALANCKGVSSCIDSSDGLLESLLELGKVNNVGFIVEDVPVCELIEGFAGEYGFNILDLVFRGGEEYELVATIRPENVEEVLKTVRETGGELKIIGRVIKEPRIFCDYKGERIELKNRGYEHFKNR</sequence>
<dbReference type="InterPro" id="IPR006283">
    <property type="entry name" value="ThiL-like"/>
</dbReference>
<reference evidence="4" key="1">
    <citation type="journal article" date="2017" name="Nature">
        <title>Asgard archaea illuminate the origin of eukaryotic cellular complexity.</title>
        <authorList>
            <person name="Zaremba-Niedzwiedzka K."/>
            <person name="Caceres E.F."/>
            <person name="Saw J.H."/>
            <person name="Backstrom D."/>
            <person name="Juzokaite L."/>
            <person name="Vancaester E."/>
            <person name="Seitz K.W."/>
            <person name="Anantharaman K."/>
            <person name="Starnawski P."/>
            <person name="Kjeldsen K.U."/>
            <person name="Scott M.B."/>
            <person name="Nunoura T."/>
            <person name="Banfield J.F."/>
            <person name="Schramm A."/>
            <person name="Baker B.J."/>
            <person name="Spang A."/>
            <person name="Ettema T.J.G."/>
        </authorList>
    </citation>
    <scope>NUCLEOTIDE SEQUENCE</scope>
    <source>
        <strain evidence="4">LCB_4</strain>
    </source>
</reference>
<dbReference type="AlphaFoldDB" id="A0AAF0IDB5"/>
<feature type="binding site" evidence="1">
    <location>
        <position position="223"/>
    </location>
    <ligand>
        <name>Mg(2+)</name>
        <dbReference type="ChEBI" id="CHEBI:18420"/>
        <label>5</label>
    </ligand>
</feature>
<feature type="binding site" evidence="1">
    <location>
        <position position="326"/>
    </location>
    <ligand>
        <name>substrate</name>
    </ligand>
</feature>
<keyword evidence="1" id="KW-0784">Thiamine biosynthesis</keyword>
<gene>
    <name evidence="1 4" type="primary">thiL</name>
    <name evidence="4" type="ORF">OdinLCB4_002780</name>
</gene>
<comment type="pathway">
    <text evidence="1">Cofactor biosynthesis; thiamine diphosphate biosynthesis; thiamine diphosphate from thiamine phosphate: step 1/1.</text>
</comment>
<dbReference type="InterPro" id="IPR036921">
    <property type="entry name" value="PurM-like_N_sf"/>
</dbReference>
<evidence type="ECO:0000259" key="3">
    <source>
        <dbReference type="Pfam" id="PF02769"/>
    </source>
</evidence>
<dbReference type="PANTHER" id="PTHR30270:SF0">
    <property type="entry name" value="THIAMINE-MONOPHOSPHATE KINASE"/>
    <property type="match status" value="1"/>
</dbReference>
<comment type="caution">
    <text evidence="1">Lacks conserved residue(s) required for the propagation of feature annotation.</text>
</comment>
<feature type="binding site" evidence="1">
    <location>
        <position position="222"/>
    </location>
    <ligand>
        <name>ATP</name>
        <dbReference type="ChEBI" id="CHEBI:30616"/>
    </ligand>
</feature>
<dbReference type="GO" id="GO:0009228">
    <property type="term" value="P:thiamine biosynthetic process"/>
    <property type="evidence" value="ECO:0007669"/>
    <property type="project" value="UniProtKB-KW"/>
</dbReference>
<comment type="similarity">
    <text evidence="1">Belongs to the thiamine-monophosphate kinase family.</text>
</comment>
<feature type="binding site" evidence="1">
    <location>
        <position position="52"/>
    </location>
    <ligand>
        <name>Mg(2+)</name>
        <dbReference type="ChEBI" id="CHEBI:18420"/>
        <label>2</label>
    </ligand>
</feature>
<accession>A0AAF0IDB5</accession>
<feature type="binding site" evidence="1">
    <location>
        <position position="80"/>
    </location>
    <ligand>
        <name>Mg(2+)</name>
        <dbReference type="ChEBI" id="CHEBI:18420"/>
        <label>4</label>
    </ligand>
</feature>
<keyword evidence="1 4" id="KW-0808">Transferase</keyword>
<feature type="binding site" evidence="1">
    <location>
        <position position="59"/>
    </location>
    <ligand>
        <name>substrate</name>
    </ligand>
</feature>
<feature type="binding site" evidence="1">
    <location>
        <position position="271"/>
    </location>
    <ligand>
        <name>substrate</name>
    </ligand>
</feature>
<feature type="domain" description="PurM-like C-terminal" evidence="3">
    <location>
        <begin position="157"/>
        <end position="312"/>
    </location>
</feature>
<feature type="binding site" evidence="1">
    <location>
        <position position="80"/>
    </location>
    <ligand>
        <name>Mg(2+)</name>
        <dbReference type="ChEBI" id="CHEBI:18420"/>
        <label>3</label>
    </ligand>
</feature>
<dbReference type="EC" id="2.7.4.16" evidence="1"/>
<dbReference type="InterPro" id="IPR036676">
    <property type="entry name" value="PurM-like_C_sf"/>
</dbReference>
<dbReference type="HAMAP" id="MF_02128">
    <property type="entry name" value="TMP_kinase"/>
    <property type="match status" value="1"/>
</dbReference>
<feature type="binding site" evidence="1">
    <location>
        <position position="80"/>
    </location>
    <ligand>
        <name>Mg(2+)</name>
        <dbReference type="ChEBI" id="CHEBI:18420"/>
        <label>2</label>
    </ligand>
</feature>
<dbReference type="Gene3D" id="3.30.1330.10">
    <property type="entry name" value="PurM-like, N-terminal domain"/>
    <property type="match status" value="1"/>
</dbReference>
<keyword evidence="1" id="KW-0460">Magnesium</keyword>
<dbReference type="Proteomes" id="UP000186851">
    <property type="component" value="Chromosome"/>
</dbReference>
<dbReference type="GO" id="GO:0009030">
    <property type="term" value="F:thiamine-phosphate kinase activity"/>
    <property type="evidence" value="ECO:0007669"/>
    <property type="project" value="UniProtKB-UniRule"/>
</dbReference>
<evidence type="ECO:0000313" key="4">
    <source>
        <dbReference type="EMBL" id="WEU40857.1"/>
    </source>
</evidence>
<name>A0AAF0IDB5_ODILC</name>
<dbReference type="NCBIfam" id="TIGR01379">
    <property type="entry name" value="thiL"/>
    <property type="match status" value="1"/>
</dbReference>
<feature type="binding site" evidence="1">
    <location>
        <position position="52"/>
    </location>
    <ligand>
        <name>Mg(2+)</name>
        <dbReference type="ChEBI" id="CHEBI:18420"/>
        <label>1</label>
    </ligand>
</feature>
<keyword evidence="1" id="KW-0547">Nucleotide-binding</keyword>
<dbReference type="KEGG" id="oyw:OdinLCB4_002780"/>
<dbReference type="Pfam" id="PF02769">
    <property type="entry name" value="AIRS_C"/>
    <property type="match status" value="1"/>
</dbReference>
<feature type="binding site" evidence="1">
    <location>
        <position position="51"/>
    </location>
    <ligand>
        <name>Mg(2+)</name>
        <dbReference type="ChEBI" id="CHEBI:18420"/>
        <label>1</label>
    </ligand>
</feature>
<feature type="binding site" evidence="1">
    <location>
        <position position="153"/>
    </location>
    <ligand>
        <name>ATP</name>
        <dbReference type="ChEBI" id="CHEBI:30616"/>
    </ligand>
</feature>